<evidence type="ECO:0000259" key="2">
    <source>
        <dbReference type="PROSITE" id="PS50887"/>
    </source>
</evidence>
<name>A0A515EVF3_9BURK</name>
<dbReference type="CDD" id="cd01948">
    <property type="entry name" value="EAL"/>
    <property type="match status" value="1"/>
</dbReference>
<dbReference type="SUPFAM" id="SSF141868">
    <property type="entry name" value="EAL domain-like"/>
    <property type="match status" value="1"/>
</dbReference>
<protein>
    <submittedName>
        <fullName evidence="3">EAL domain-containing protein</fullName>
    </submittedName>
</protein>
<dbReference type="Gene3D" id="3.30.70.270">
    <property type="match status" value="1"/>
</dbReference>
<dbReference type="PROSITE" id="PS50887">
    <property type="entry name" value="GGDEF"/>
    <property type="match status" value="1"/>
</dbReference>
<sequence>MQARVLRFGMLEHINQPVWVFDVELQRVHWANPAALEVWRAKSLQELCERDMGVDMSESVATRLAQYHHDFVTQEAVFNEQWTLYPAGVPVSLHMRLSGVRLTDGRMGMLCHGKPSGNETPESLRSVEALLHTPVMITLYSMAGEPLYRNPAARSSAKFGGQTLAERMVEPLGYTRLMAALQSDSLATFTLAVQTSQGEQWHELSARRCKDAVTGEDAMLVSEADVSALKRTEARANFLALHDGLTGLPNRAHVMECFAAAVETVRQVGCEAALIFIDLDNFKDVNDTLGHAAGDALLVEVARRLKNATSSTDLVARLGGDEFLILAAADDIVQEVERLRARVLSHVGEPTVLLGTEVRVTPTMGVSIFPRDGTDLETLLRKADLAMYSGKQRGRNDLAYYHEDLGAAVSARTALETDLRHAFERNEFEVHYQPMVSTECGRVQAVEALVRWRHPLHGLLAPDRFIAVCESTGMILDLGKLVFEAAVQQQTAWQRQGHTLKVHINLSPRQFDCPLVVSSMQSVLLAHGCDASNIGVEITESMLLGRDGLSSRVLQGISDLGISIALDDFGTGYSNLAYLQRYHIDVLKIDKSFIQSSDEERPIADLIVAMCRTLGMAVVAEGVESQAQLDWVKHRGIEQYQGYLFSKPLPANAIDALLAA</sequence>
<dbReference type="SMART" id="SM00267">
    <property type="entry name" value="GGDEF"/>
    <property type="match status" value="1"/>
</dbReference>
<dbReference type="PANTHER" id="PTHR44757">
    <property type="entry name" value="DIGUANYLATE CYCLASE DGCP"/>
    <property type="match status" value="1"/>
</dbReference>
<dbReference type="EMBL" id="CP036282">
    <property type="protein sequence ID" value="QDL56651.1"/>
    <property type="molecule type" value="Genomic_DNA"/>
</dbReference>
<dbReference type="NCBIfam" id="TIGR00254">
    <property type="entry name" value="GGDEF"/>
    <property type="match status" value="1"/>
</dbReference>
<dbReference type="SUPFAM" id="SSF55785">
    <property type="entry name" value="PYP-like sensor domain (PAS domain)"/>
    <property type="match status" value="1"/>
</dbReference>
<dbReference type="CDD" id="cd01949">
    <property type="entry name" value="GGDEF"/>
    <property type="match status" value="1"/>
</dbReference>
<dbReference type="InterPro" id="IPR000160">
    <property type="entry name" value="GGDEF_dom"/>
</dbReference>
<dbReference type="InterPro" id="IPR035965">
    <property type="entry name" value="PAS-like_dom_sf"/>
</dbReference>
<organism evidence="3 4">
    <name type="scientific">Rhodoferax aquaticus</name>
    <dbReference type="NCBI Taxonomy" id="2527691"/>
    <lineage>
        <taxon>Bacteria</taxon>
        <taxon>Pseudomonadati</taxon>
        <taxon>Pseudomonadota</taxon>
        <taxon>Betaproteobacteria</taxon>
        <taxon>Burkholderiales</taxon>
        <taxon>Comamonadaceae</taxon>
        <taxon>Rhodoferax</taxon>
    </lineage>
</organism>
<dbReference type="Pfam" id="PF00990">
    <property type="entry name" value="GGDEF"/>
    <property type="match status" value="1"/>
</dbReference>
<accession>A0A515EVF3</accession>
<feature type="domain" description="GGDEF" evidence="2">
    <location>
        <begin position="270"/>
        <end position="403"/>
    </location>
</feature>
<dbReference type="InterPro" id="IPR043128">
    <property type="entry name" value="Rev_trsase/Diguanyl_cyclase"/>
</dbReference>
<dbReference type="PANTHER" id="PTHR44757:SF2">
    <property type="entry name" value="BIOFILM ARCHITECTURE MAINTENANCE PROTEIN MBAA"/>
    <property type="match status" value="1"/>
</dbReference>
<evidence type="ECO:0000313" key="3">
    <source>
        <dbReference type="EMBL" id="QDL56651.1"/>
    </source>
</evidence>
<evidence type="ECO:0000313" key="4">
    <source>
        <dbReference type="Proteomes" id="UP000317365"/>
    </source>
</evidence>
<dbReference type="AlphaFoldDB" id="A0A515EVF3"/>
<dbReference type="PROSITE" id="PS50883">
    <property type="entry name" value="EAL"/>
    <property type="match status" value="1"/>
</dbReference>
<dbReference type="InterPro" id="IPR035919">
    <property type="entry name" value="EAL_sf"/>
</dbReference>
<reference evidence="4" key="2">
    <citation type="journal article" date="2020" name="Int. J. Syst. Evol. Microbiol.">
        <title>Genomic insights into a novel species Rhodoferax aquaticus sp. nov., isolated from freshwater.</title>
        <authorList>
            <person name="Li T."/>
            <person name="Zhuo Y."/>
            <person name="Jin C.Z."/>
            <person name="Wu X."/>
            <person name="Ko S.R."/>
            <person name="Jin F.J."/>
            <person name="Ahn C.Y."/>
            <person name="Oh H.M."/>
            <person name="Lee H.G."/>
            <person name="Jin L."/>
        </authorList>
    </citation>
    <scope>NUCLEOTIDE SEQUENCE [LARGE SCALE GENOMIC DNA]</scope>
    <source>
        <strain evidence="4">Gr-4</strain>
    </source>
</reference>
<feature type="domain" description="EAL" evidence="1">
    <location>
        <begin position="412"/>
        <end position="660"/>
    </location>
</feature>
<dbReference type="InterPro" id="IPR029787">
    <property type="entry name" value="Nucleotide_cyclase"/>
</dbReference>
<keyword evidence="4" id="KW-1185">Reference proteome</keyword>
<dbReference type="InterPro" id="IPR001633">
    <property type="entry name" value="EAL_dom"/>
</dbReference>
<dbReference type="InterPro" id="IPR052155">
    <property type="entry name" value="Biofilm_reg_signaling"/>
</dbReference>
<dbReference type="SMART" id="SM00052">
    <property type="entry name" value="EAL"/>
    <property type="match status" value="1"/>
</dbReference>
<dbReference type="KEGG" id="rhg:EXZ61_03625"/>
<gene>
    <name evidence="3" type="ORF">EXZ61_03625</name>
</gene>
<dbReference type="Gene3D" id="3.20.20.450">
    <property type="entry name" value="EAL domain"/>
    <property type="match status" value="1"/>
</dbReference>
<dbReference type="SUPFAM" id="SSF55073">
    <property type="entry name" value="Nucleotide cyclase"/>
    <property type="match status" value="1"/>
</dbReference>
<evidence type="ECO:0000259" key="1">
    <source>
        <dbReference type="PROSITE" id="PS50883"/>
    </source>
</evidence>
<reference evidence="4" key="1">
    <citation type="submission" date="2019-02" db="EMBL/GenBank/DDBJ databases">
        <title>Complete genome sequence of Rhodoferax sp. Gr-4.</title>
        <authorList>
            <person name="Jin L."/>
        </authorList>
    </citation>
    <scope>NUCLEOTIDE SEQUENCE [LARGE SCALE GENOMIC DNA]</scope>
    <source>
        <strain evidence="4">Gr-4</strain>
    </source>
</reference>
<dbReference type="Pfam" id="PF00563">
    <property type="entry name" value="EAL"/>
    <property type="match status" value="1"/>
</dbReference>
<proteinExistence type="predicted"/>
<dbReference type="Proteomes" id="UP000317365">
    <property type="component" value="Chromosome"/>
</dbReference>